<dbReference type="EMBL" id="OX451740">
    <property type="protein sequence ID" value="CAI8614193.1"/>
    <property type="molecule type" value="Genomic_DNA"/>
</dbReference>
<keyword evidence="2" id="KW-0812">Transmembrane</keyword>
<evidence type="ECO:0000256" key="1">
    <source>
        <dbReference type="SAM" id="MobiDB-lite"/>
    </source>
</evidence>
<name>A0AAV1AYB7_VICFA</name>
<feature type="region of interest" description="Disordered" evidence="1">
    <location>
        <begin position="1"/>
        <end position="26"/>
    </location>
</feature>
<evidence type="ECO:0000313" key="4">
    <source>
        <dbReference type="Proteomes" id="UP001157006"/>
    </source>
</evidence>
<sequence>MGLVEAKSGAGHGAGRRTTNAVIEKKPRNANGRRWIPSSLLVGVVVMVMCVGSLQRNYEDKVADSILLSMRKIHEDVKQRKFREIFEHFWDYEGLAEIVVECVADKIVLNGGL</sequence>
<dbReference type="AlphaFoldDB" id="A0AAV1AYB7"/>
<gene>
    <name evidence="3" type="ORF">VFH_V118120</name>
</gene>
<accession>A0AAV1AYB7</accession>
<proteinExistence type="predicted"/>
<reference evidence="3 4" key="1">
    <citation type="submission" date="2023-01" db="EMBL/GenBank/DDBJ databases">
        <authorList>
            <person name="Kreplak J."/>
        </authorList>
    </citation>
    <scope>NUCLEOTIDE SEQUENCE [LARGE SCALE GENOMIC DNA]</scope>
</reference>
<evidence type="ECO:0000313" key="3">
    <source>
        <dbReference type="EMBL" id="CAI8614193.1"/>
    </source>
</evidence>
<dbReference type="Proteomes" id="UP001157006">
    <property type="component" value="Chromosome 5"/>
</dbReference>
<keyword evidence="2" id="KW-1133">Transmembrane helix</keyword>
<protein>
    <submittedName>
        <fullName evidence="3">Uncharacterized protein</fullName>
    </submittedName>
</protein>
<keyword evidence="2" id="KW-0472">Membrane</keyword>
<keyword evidence="4" id="KW-1185">Reference proteome</keyword>
<feature type="transmembrane region" description="Helical" evidence="2">
    <location>
        <begin position="35"/>
        <end position="54"/>
    </location>
</feature>
<evidence type="ECO:0000256" key="2">
    <source>
        <dbReference type="SAM" id="Phobius"/>
    </source>
</evidence>
<organism evidence="3 4">
    <name type="scientific">Vicia faba</name>
    <name type="common">Broad bean</name>
    <name type="synonym">Faba vulgaris</name>
    <dbReference type="NCBI Taxonomy" id="3906"/>
    <lineage>
        <taxon>Eukaryota</taxon>
        <taxon>Viridiplantae</taxon>
        <taxon>Streptophyta</taxon>
        <taxon>Embryophyta</taxon>
        <taxon>Tracheophyta</taxon>
        <taxon>Spermatophyta</taxon>
        <taxon>Magnoliopsida</taxon>
        <taxon>eudicotyledons</taxon>
        <taxon>Gunneridae</taxon>
        <taxon>Pentapetalae</taxon>
        <taxon>rosids</taxon>
        <taxon>fabids</taxon>
        <taxon>Fabales</taxon>
        <taxon>Fabaceae</taxon>
        <taxon>Papilionoideae</taxon>
        <taxon>50 kb inversion clade</taxon>
        <taxon>NPAAA clade</taxon>
        <taxon>Hologalegina</taxon>
        <taxon>IRL clade</taxon>
        <taxon>Fabeae</taxon>
        <taxon>Vicia</taxon>
    </lineage>
</organism>